<proteinExistence type="predicted"/>
<dbReference type="InterPro" id="IPR019374">
    <property type="entry name" value="Ribosomal_mS22"/>
</dbReference>
<feature type="compositionally biased region" description="Acidic residues" evidence="1">
    <location>
        <begin position="40"/>
        <end position="49"/>
    </location>
</feature>
<name>A0A6U4RY62_HEMAN</name>
<dbReference type="AlphaFoldDB" id="A0A6U4RY62"/>
<dbReference type="PANTHER" id="PTHR13071:SF4">
    <property type="entry name" value="SMALL RIBOSOMAL SUBUNIT PROTEIN MS22"/>
    <property type="match status" value="1"/>
</dbReference>
<gene>
    <name evidence="2" type="ORF">HAND00432_LOCUS1057</name>
</gene>
<dbReference type="EMBL" id="HBFX01001765">
    <property type="protein sequence ID" value="CAD8946539.1"/>
    <property type="molecule type" value="Transcribed_RNA"/>
</dbReference>
<protein>
    <submittedName>
        <fullName evidence="2">Uncharacterized protein</fullName>
    </submittedName>
</protein>
<dbReference type="GO" id="GO:0003735">
    <property type="term" value="F:structural constituent of ribosome"/>
    <property type="evidence" value="ECO:0007669"/>
    <property type="project" value="TreeGrafter"/>
</dbReference>
<feature type="compositionally biased region" description="Basic and acidic residues" evidence="1">
    <location>
        <begin position="210"/>
        <end position="225"/>
    </location>
</feature>
<dbReference type="PANTHER" id="PTHR13071">
    <property type="entry name" value="MITOCHONDRIAL 28S RIBOSOMAL PROTEIN S22"/>
    <property type="match status" value="1"/>
</dbReference>
<dbReference type="Pfam" id="PF10245">
    <property type="entry name" value="MRP-S22"/>
    <property type="match status" value="1"/>
</dbReference>
<evidence type="ECO:0000313" key="2">
    <source>
        <dbReference type="EMBL" id="CAD8946539.1"/>
    </source>
</evidence>
<feature type="region of interest" description="Disordered" evidence="1">
    <location>
        <begin position="40"/>
        <end position="69"/>
    </location>
</feature>
<evidence type="ECO:0000256" key="1">
    <source>
        <dbReference type="SAM" id="MobiDB-lite"/>
    </source>
</evidence>
<reference evidence="2" key="1">
    <citation type="submission" date="2021-01" db="EMBL/GenBank/DDBJ databases">
        <authorList>
            <person name="Corre E."/>
            <person name="Pelletier E."/>
            <person name="Niang G."/>
            <person name="Scheremetjew M."/>
            <person name="Finn R."/>
            <person name="Kale V."/>
            <person name="Holt S."/>
            <person name="Cochrane G."/>
            <person name="Meng A."/>
            <person name="Brown T."/>
            <person name="Cohen L."/>
        </authorList>
    </citation>
    <scope>NUCLEOTIDE SEQUENCE</scope>
    <source>
        <strain evidence="2">CCMP644</strain>
    </source>
</reference>
<feature type="region of interest" description="Disordered" evidence="1">
    <location>
        <begin position="210"/>
        <end position="236"/>
    </location>
</feature>
<organism evidence="2">
    <name type="scientific">Hemiselmis andersenii</name>
    <name type="common">Cryptophyte alga</name>
    <dbReference type="NCBI Taxonomy" id="464988"/>
    <lineage>
        <taxon>Eukaryota</taxon>
        <taxon>Cryptophyceae</taxon>
        <taxon>Cryptomonadales</taxon>
        <taxon>Hemiselmidaceae</taxon>
        <taxon>Hemiselmis</taxon>
    </lineage>
</organism>
<accession>A0A6U4RY62</accession>
<sequence length="310" mass="35224">MPTQEDLDGMTLGEAIDALGDEGGKRNLFHEPGAIKYYLEEEMDADDDDPRSQLPDTYDEEESVPSLSEESKEMIFTEFVRDPNKNTVAALSESFQISPLRVEAIILLQKDLAALRKKGETEGYTEDEKAAIEFGQMVNAWYREEHGTVHIGTKSKKYQQDMTGWKGLLAEAQERQMSARPRPLYNIVSMEDARQLVANIEKFRKHIDEGMSPKERERRRLERAADGGPPVVPMEQWHGVEPTASKRFKYVFADISKGVKGPERWVAVRHPDGTLRAASPEERYRVEKIVAPPVHPSRYGTKFYGNGRTP</sequence>
<dbReference type="GO" id="GO:0005763">
    <property type="term" value="C:mitochondrial small ribosomal subunit"/>
    <property type="evidence" value="ECO:0007669"/>
    <property type="project" value="TreeGrafter"/>
</dbReference>